<dbReference type="Pfam" id="PF00856">
    <property type="entry name" value="SET"/>
    <property type="match status" value="1"/>
</dbReference>
<sequence length="115" mass="13416">MGVFASKLIKKVEVVENCPVFVLPRKDYPIIKKTALRNYYFMWGKATSAICFGYGSFYNHSYQPNATYKKKIKDKVIEFIALKDIKKSEEITVNYNYGNADDKSRLWIKEIKPSE</sequence>
<dbReference type="InterPro" id="IPR009207">
    <property type="entry name" value="SET7_MeTrfase"/>
</dbReference>
<dbReference type="SUPFAM" id="SSF82199">
    <property type="entry name" value="SET domain"/>
    <property type="match status" value="1"/>
</dbReference>
<dbReference type="InterPro" id="IPR001214">
    <property type="entry name" value="SET_dom"/>
</dbReference>
<dbReference type="Gene3D" id="2.170.270.10">
    <property type="entry name" value="SET domain"/>
    <property type="match status" value="1"/>
</dbReference>
<dbReference type="PROSITE" id="PS50280">
    <property type="entry name" value="SET"/>
    <property type="match status" value="1"/>
</dbReference>
<feature type="domain" description="SET" evidence="1">
    <location>
        <begin position="1"/>
        <end position="96"/>
    </location>
</feature>
<dbReference type="AlphaFoldDB" id="A0A1F7Y0Q2"/>
<reference evidence="2 3" key="1">
    <citation type="journal article" date="2016" name="Nat. Commun.">
        <title>Thousands of microbial genomes shed light on interconnected biogeochemical processes in an aquifer system.</title>
        <authorList>
            <person name="Anantharaman K."/>
            <person name="Brown C.T."/>
            <person name="Hug L.A."/>
            <person name="Sharon I."/>
            <person name="Castelle C.J."/>
            <person name="Probst A.J."/>
            <person name="Thomas B.C."/>
            <person name="Singh A."/>
            <person name="Wilkins M.J."/>
            <person name="Karaoz U."/>
            <person name="Brodie E.L."/>
            <person name="Williams K.H."/>
            <person name="Hubbard S.S."/>
            <person name="Banfield J.F."/>
        </authorList>
    </citation>
    <scope>NUCLEOTIDE SEQUENCE [LARGE SCALE GENOMIC DNA]</scope>
</reference>
<evidence type="ECO:0000259" key="1">
    <source>
        <dbReference type="PROSITE" id="PS50280"/>
    </source>
</evidence>
<protein>
    <recommendedName>
        <fullName evidence="1">SET domain-containing protein</fullName>
    </recommendedName>
</protein>
<comment type="caution">
    <text evidence="2">The sequence shown here is derived from an EMBL/GenBank/DDBJ whole genome shotgun (WGS) entry which is preliminary data.</text>
</comment>
<accession>A0A1F7Y0Q2</accession>
<organism evidence="2 3">
    <name type="scientific">Candidatus Woesebacteria bacterium RIFCSPHIGHO2_01_FULL_38_9</name>
    <dbReference type="NCBI Taxonomy" id="1802492"/>
    <lineage>
        <taxon>Bacteria</taxon>
        <taxon>Candidatus Woeseibacteriota</taxon>
    </lineage>
</organism>
<dbReference type="EMBL" id="MGGE01000035">
    <property type="protein sequence ID" value="OGM20780.1"/>
    <property type="molecule type" value="Genomic_DNA"/>
</dbReference>
<evidence type="ECO:0000313" key="2">
    <source>
        <dbReference type="EMBL" id="OGM20780.1"/>
    </source>
</evidence>
<name>A0A1F7Y0Q2_9BACT</name>
<evidence type="ECO:0000313" key="3">
    <source>
        <dbReference type="Proteomes" id="UP000178419"/>
    </source>
</evidence>
<dbReference type="InterPro" id="IPR046341">
    <property type="entry name" value="SET_dom_sf"/>
</dbReference>
<dbReference type="PIRSF" id="PIRSF022536">
    <property type="entry name" value="A612L_SET"/>
    <property type="match status" value="1"/>
</dbReference>
<dbReference type="GO" id="GO:0062122">
    <property type="term" value="F:histone H3K37 methyltransferase activity"/>
    <property type="evidence" value="ECO:0007669"/>
    <property type="project" value="InterPro"/>
</dbReference>
<gene>
    <name evidence="2" type="ORF">A2714_03505</name>
</gene>
<proteinExistence type="predicted"/>
<dbReference type="CDD" id="cd10540">
    <property type="entry name" value="SET_SpSet7-like"/>
    <property type="match status" value="1"/>
</dbReference>
<dbReference type="Proteomes" id="UP000178419">
    <property type="component" value="Unassembled WGS sequence"/>
</dbReference>